<dbReference type="EMBL" id="VSSQ01045048">
    <property type="protein sequence ID" value="MPM98926.1"/>
    <property type="molecule type" value="Genomic_DNA"/>
</dbReference>
<organism evidence="2">
    <name type="scientific">bioreactor metagenome</name>
    <dbReference type="NCBI Taxonomy" id="1076179"/>
    <lineage>
        <taxon>unclassified sequences</taxon>
        <taxon>metagenomes</taxon>
        <taxon>ecological metagenomes</taxon>
    </lineage>
</organism>
<reference evidence="2" key="1">
    <citation type="submission" date="2019-08" db="EMBL/GenBank/DDBJ databases">
        <authorList>
            <person name="Kucharzyk K."/>
            <person name="Murdoch R.W."/>
            <person name="Higgins S."/>
            <person name="Loffler F."/>
        </authorList>
    </citation>
    <scope>NUCLEOTIDE SEQUENCE</scope>
</reference>
<dbReference type="AlphaFoldDB" id="A0A645EB81"/>
<name>A0A645EB81_9ZZZZ</name>
<accession>A0A645EB81</accession>
<comment type="caution">
    <text evidence="2">The sequence shown here is derived from an EMBL/GenBank/DDBJ whole genome shotgun (WGS) entry which is preliminary data.</text>
</comment>
<sequence>MEISATIAEDSSYYTASDSITLTSTPVAPVITALPVSRSNSFDGNYRDQISFAPTVNNPSGSAYPVTLAFSITKTGDHGSIEYAGGDATTARVAVGDYSVTCTATNSVGSDTKSSSISIPQTSTSSGDAANGITGHQVQLIFNGNGAAVTQYQWIAQTAWGHSGSDNWSIVGYTGINQSGSSVTLASGYASAGASDSRSIPEESGIKSIVFTYNIDSTHGSTCLSSDVSYTVWTSIPYNDN</sequence>
<evidence type="ECO:0000256" key="1">
    <source>
        <dbReference type="SAM" id="MobiDB-lite"/>
    </source>
</evidence>
<feature type="region of interest" description="Disordered" evidence="1">
    <location>
        <begin position="111"/>
        <end position="130"/>
    </location>
</feature>
<proteinExistence type="predicted"/>
<gene>
    <name evidence="2" type="ORF">SDC9_146116</name>
</gene>
<protein>
    <submittedName>
        <fullName evidence="2">Uncharacterized protein</fullName>
    </submittedName>
</protein>
<feature type="compositionally biased region" description="Low complexity" evidence="1">
    <location>
        <begin position="114"/>
        <end position="126"/>
    </location>
</feature>
<evidence type="ECO:0000313" key="2">
    <source>
        <dbReference type="EMBL" id="MPM98926.1"/>
    </source>
</evidence>